<dbReference type="RefSeq" id="WP_114277647.1">
    <property type="nucleotide sequence ID" value="NZ_QPJY01000001.1"/>
</dbReference>
<feature type="transmembrane region" description="Helical" evidence="1">
    <location>
        <begin position="32"/>
        <end position="56"/>
    </location>
</feature>
<reference evidence="2 3" key="1">
    <citation type="submission" date="2018-07" db="EMBL/GenBank/DDBJ databases">
        <title>Genomic Encyclopedia of Type Strains, Phase IV (KMG-IV): sequencing the most valuable type-strain genomes for metagenomic binning, comparative biology and taxonomic classification.</title>
        <authorList>
            <person name="Goeker M."/>
        </authorList>
    </citation>
    <scope>NUCLEOTIDE SEQUENCE [LARGE SCALE GENOMIC DNA]</scope>
    <source>
        <strain evidence="2 3">DSM 26407</strain>
    </source>
</reference>
<keyword evidence="1" id="KW-0472">Membrane</keyword>
<dbReference type="AlphaFoldDB" id="A0A369CGN9"/>
<dbReference type="InterPro" id="IPR049641">
    <property type="entry name" value="THIVI_2564-like"/>
</dbReference>
<keyword evidence="1" id="KW-1133">Transmembrane helix</keyword>
<evidence type="ECO:0000313" key="2">
    <source>
        <dbReference type="EMBL" id="RCX32731.1"/>
    </source>
</evidence>
<dbReference type="EMBL" id="QPJY01000001">
    <property type="protein sequence ID" value="RCX32731.1"/>
    <property type="molecule type" value="Genomic_DNA"/>
</dbReference>
<keyword evidence="1" id="KW-0812">Transmembrane</keyword>
<evidence type="ECO:0000256" key="1">
    <source>
        <dbReference type="SAM" id="Phobius"/>
    </source>
</evidence>
<dbReference type="Proteomes" id="UP000252707">
    <property type="component" value="Unassembled WGS sequence"/>
</dbReference>
<organism evidence="2 3">
    <name type="scientific">Thioalbus denitrificans</name>
    <dbReference type="NCBI Taxonomy" id="547122"/>
    <lineage>
        <taxon>Bacteria</taxon>
        <taxon>Pseudomonadati</taxon>
        <taxon>Pseudomonadota</taxon>
        <taxon>Gammaproteobacteria</taxon>
        <taxon>Chromatiales</taxon>
        <taxon>Ectothiorhodospiraceae</taxon>
        <taxon>Thioalbus</taxon>
    </lineage>
</organism>
<comment type="caution">
    <text evidence="2">The sequence shown here is derived from an EMBL/GenBank/DDBJ whole genome shotgun (WGS) entry which is preliminary data.</text>
</comment>
<sequence length="63" mass="7025">MSLISLVIVLIVVGVLLWLVNAYIPMDRKIKNILNIVVLIVVVLWLLQVFGVLGSLDSIRIGR</sequence>
<keyword evidence="3" id="KW-1185">Reference proteome</keyword>
<gene>
    <name evidence="2" type="ORF">DFQ59_10129</name>
</gene>
<accession>A0A369CGN9</accession>
<evidence type="ECO:0000313" key="3">
    <source>
        <dbReference type="Proteomes" id="UP000252707"/>
    </source>
</evidence>
<dbReference type="NCBIfam" id="NF041949">
    <property type="entry name" value="THIVI_2564_fam"/>
    <property type="match status" value="1"/>
</dbReference>
<name>A0A369CGN9_9GAMM</name>
<protein>
    <submittedName>
        <fullName evidence="2">Uncharacterized protein</fullName>
    </submittedName>
</protein>
<proteinExistence type="predicted"/>